<dbReference type="AlphaFoldDB" id="A0A4U7JG62"/>
<dbReference type="OrthoDB" id="3425563at2"/>
<dbReference type="RefSeq" id="WP_137697850.1">
    <property type="nucleotide sequence ID" value="NZ_CP061336.1"/>
</dbReference>
<keyword evidence="2" id="KW-1185">Reference proteome</keyword>
<reference evidence="1 2" key="1">
    <citation type="submission" date="2020-09" db="EMBL/GenBank/DDBJ databases">
        <title>Characterization and genome sequencing of Ruminiclostridium sp. nov. MA18.</title>
        <authorList>
            <person name="Rettenmaier R."/>
            <person name="Kowollik M.-L."/>
            <person name="Liebl W."/>
            <person name="Zverlov V."/>
        </authorList>
    </citation>
    <scope>NUCLEOTIDE SEQUENCE [LARGE SCALE GENOMIC DNA]</scope>
    <source>
        <strain evidence="1 2">MA18</strain>
    </source>
</reference>
<dbReference type="KEGG" id="rher:EHE19_012780"/>
<dbReference type="Proteomes" id="UP000306409">
    <property type="component" value="Chromosome"/>
</dbReference>
<name>A0A4U7JG62_9FIRM</name>
<organism evidence="1 2">
    <name type="scientific">Ruminiclostridium herbifermentans</name>
    <dbReference type="NCBI Taxonomy" id="2488810"/>
    <lineage>
        <taxon>Bacteria</taxon>
        <taxon>Bacillati</taxon>
        <taxon>Bacillota</taxon>
        <taxon>Clostridia</taxon>
        <taxon>Eubacteriales</taxon>
        <taxon>Oscillospiraceae</taxon>
        <taxon>Ruminiclostridium</taxon>
    </lineage>
</organism>
<dbReference type="EMBL" id="CP061336">
    <property type="protein sequence ID" value="QNU65779.1"/>
    <property type="molecule type" value="Genomic_DNA"/>
</dbReference>
<evidence type="ECO:0000313" key="1">
    <source>
        <dbReference type="EMBL" id="QNU65779.1"/>
    </source>
</evidence>
<protein>
    <submittedName>
        <fullName evidence="1">Uncharacterized protein</fullName>
    </submittedName>
</protein>
<gene>
    <name evidence="1" type="ORF">EHE19_012780</name>
</gene>
<accession>A0A4U7JG62</accession>
<sequence length="189" mass="21529">MTKKMDCIFGIIFAVATVVFVILFLTNDIFFNWAFARHHNVLSWYIRPLFIIPIIVFAFKKSLTGIFATIFALFTSMFWFPSPETSSPQIMTFLAYEMEYLKGEWTTPKIIMSLTVPMFFIALILAAWKRNWRLLLGVVIGAAILKIAWSVIFSGEAGMTILKPAIIGLIFCIAGIYIYKKSQTASKKI</sequence>
<evidence type="ECO:0000313" key="2">
    <source>
        <dbReference type="Proteomes" id="UP000306409"/>
    </source>
</evidence>
<proteinExistence type="predicted"/>